<comment type="similarity">
    <text evidence="3 13">Belongs to the FAD-dependent oxidoreductase 2 family. NadB subfamily.</text>
</comment>
<keyword evidence="17" id="KW-1185">Reference proteome</keyword>
<keyword evidence="6 13" id="KW-0285">Flavoprotein</keyword>
<dbReference type="Gene3D" id="3.50.50.60">
    <property type="entry name" value="FAD/NAD(P)-binding domain"/>
    <property type="match status" value="1"/>
</dbReference>
<dbReference type="EC" id="1.4.3.16" evidence="4 12"/>
<dbReference type="RefSeq" id="WP_067944226.1">
    <property type="nucleotide sequence ID" value="NZ_CP014228.1"/>
</dbReference>
<dbReference type="AlphaFoldDB" id="A0A0X8JGQ8"/>
<evidence type="ECO:0000256" key="9">
    <source>
        <dbReference type="ARBA" id="ARBA00023002"/>
    </source>
</evidence>
<evidence type="ECO:0000259" key="14">
    <source>
        <dbReference type="Pfam" id="PF00890"/>
    </source>
</evidence>
<dbReference type="InterPro" id="IPR005288">
    <property type="entry name" value="NadB"/>
</dbReference>
<dbReference type="OrthoDB" id="9805351at2"/>
<evidence type="ECO:0000256" key="6">
    <source>
        <dbReference type="ARBA" id="ARBA00022630"/>
    </source>
</evidence>
<dbReference type="Proteomes" id="UP000065220">
    <property type="component" value="Chromosome"/>
</dbReference>
<dbReference type="SUPFAM" id="SSF46977">
    <property type="entry name" value="Succinate dehydrogenase/fumarate reductase flavoprotein C-terminal domain"/>
    <property type="match status" value="1"/>
</dbReference>
<dbReference type="UniPathway" id="UPA00253">
    <property type="reaction ID" value="UER00326"/>
</dbReference>
<dbReference type="GO" id="GO:0008734">
    <property type="term" value="F:L-aspartate oxidase activity"/>
    <property type="evidence" value="ECO:0007669"/>
    <property type="project" value="UniProtKB-UniRule"/>
</dbReference>
<dbReference type="InterPro" id="IPR003953">
    <property type="entry name" value="FAD-dep_OxRdtase_2_FAD-bd"/>
</dbReference>
<evidence type="ECO:0000256" key="13">
    <source>
        <dbReference type="RuleBase" id="RU362049"/>
    </source>
</evidence>
<comment type="catalytic activity">
    <reaction evidence="11">
        <text>L-aspartate + O2 = iminosuccinate + H2O2</text>
        <dbReference type="Rhea" id="RHEA:25876"/>
        <dbReference type="ChEBI" id="CHEBI:15379"/>
        <dbReference type="ChEBI" id="CHEBI:16240"/>
        <dbReference type="ChEBI" id="CHEBI:29991"/>
        <dbReference type="ChEBI" id="CHEBI:77875"/>
        <dbReference type="EC" id="1.4.3.16"/>
    </reaction>
    <physiologicalReaction direction="left-to-right" evidence="11">
        <dbReference type="Rhea" id="RHEA:25877"/>
    </physiologicalReaction>
</comment>
<comment type="pathway">
    <text evidence="2 13">Cofactor biosynthesis; NAD(+) biosynthesis; iminoaspartate from L-aspartate (oxidase route): step 1/1.</text>
</comment>
<dbReference type="PANTHER" id="PTHR42716">
    <property type="entry name" value="L-ASPARTATE OXIDASE"/>
    <property type="match status" value="1"/>
</dbReference>
<evidence type="ECO:0000313" key="17">
    <source>
        <dbReference type="Proteomes" id="UP000065220"/>
    </source>
</evidence>
<dbReference type="KEGG" id="ard:AXF14_08005"/>
<sequence length="539" mass="55478">MSPAPRRLTDTEVLVIGSGAAGLRTALDLAAAGVDVTVVSRAGLADSATDWAQGGLAAVHLPDDSCLSHVNDTLAAGAGLCDPVAVTRLVEEAPGAIDRLVEEGAVFDRGPDDEPDLHLEGGHHARRIWHAEGDRSGHEVERVLCTAARARAGARPHLLTGTRAVDLLQDARGQVCGARLRTPHGTVPVTARAVVLATGGIGRLWSTTTNPPTATGDGLVLGMAAGAAARDLEFMQFHPTVLAPPDGRRLHDGRQVLVSEAVRGEGAVIVDADGHRVMAGVHPLEDLAPRDVVSAAEHAHMVRTGADRVYLDATAFGARTWETEFPSILEMCRELGVDPVTEPIPVLPGAHYHCGGLAADMDGRTGVPGLLAVGEVACTGVQGANRLASNSITEGLVAGARAARLLAVELPPAVRPAETEPRALAAADLDEVTAIMSRDVGLLRDGEGLARAHDLLTGPAVGTASTTDTDLPDSVLDAAHARLVGTAVALAAAARPESRGCHRRSDAPETLPSLTRHIDVVLADGAPTILAPAGKAKAA</sequence>
<dbReference type="GO" id="GO:0033765">
    <property type="term" value="F:steroid dehydrogenase activity, acting on the CH-CH group of donors"/>
    <property type="evidence" value="ECO:0007669"/>
    <property type="project" value="UniProtKB-ARBA"/>
</dbReference>
<evidence type="ECO:0000313" key="16">
    <source>
        <dbReference type="EMBL" id="AMD88510.1"/>
    </source>
</evidence>
<dbReference type="GO" id="GO:0005737">
    <property type="term" value="C:cytoplasm"/>
    <property type="evidence" value="ECO:0007669"/>
    <property type="project" value="UniProtKB-SubCell"/>
</dbReference>
<dbReference type="InterPro" id="IPR027477">
    <property type="entry name" value="Succ_DH/fumarate_Rdtase_cat_sf"/>
</dbReference>
<evidence type="ECO:0000256" key="7">
    <source>
        <dbReference type="ARBA" id="ARBA00022642"/>
    </source>
</evidence>
<evidence type="ECO:0000256" key="8">
    <source>
        <dbReference type="ARBA" id="ARBA00022827"/>
    </source>
</evidence>
<evidence type="ECO:0000259" key="15">
    <source>
        <dbReference type="Pfam" id="PF02910"/>
    </source>
</evidence>
<accession>A0A0X8JGQ8</accession>
<dbReference type="Pfam" id="PF00890">
    <property type="entry name" value="FAD_binding_2"/>
    <property type="match status" value="1"/>
</dbReference>
<gene>
    <name evidence="16" type="ORF">AXF14_08005</name>
</gene>
<dbReference type="InterPro" id="IPR036188">
    <property type="entry name" value="FAD/NAD-bd_sf"/>
</dbReference>
<keyword evidence="8 13" id="KW-0274">FAD</keyword>
<dbReference type="PANTHER" id="PTHR42716:SF2">
    <property type="entry name" value="L-ASPARTATE OXIDASE, CHLOROPLASTIC"/>
    <property type="match status" value="1"/>
</dbReference>
<evidence type="ECO:0000256" key="10">
    <source>
        <dbReference type="ARBA" id="ARBA00029426"/>
    </source>
</evidence>
<evidence type="ECO:0000256" key="4">
    <source>
        <dbReference type="ARBA" id="ARBA00012173"/>
    </source>
</evidence>
<dbReference type="EMBL" id="CP014228">
    <property type="protein sequence ID" value="AMD88510.1"/>
    <property type="molecule type" value="Genomic_DNA"/>
</dbReference>
<dbReference type="SUPFAM" id="SSF56425">
    <property type="entry name" value="Succinate dehydrogenase/fumarate reductase flavoprotein, catalytic domain"/>
    <property type="match status" value="1"/>
</dbReference>
<evidence type="ECO:0000256" key="11">
    <source>
        <dbReference type="ARBA" id="ARBA00048305"/>
    </source>
</evidence>
<dbReference type="Pfam" id="PF02910">
    <property type="entry name" value="Succ_DH_flav_C"/>
    <property type="match status" value="1"/>
</dbReference>
<comment type="function">
    <text evidence="10">Catalyzes the oxidation of L-aspartate to iminoaspartate, the first step in the de novo biosynthesis of NAD(+).</text>
</comment>
<evidence type="ECO:0000256" key="1">
    <source>
        <dbReference type="ARBA" id="ARBA00001974"/>
    </source>
</evidence>
<organism evidence="16 17">
    <name type="scientific">Actinomyces radicidentis</name>
    <dbReference type="NCBI Taxonomy" id="111015"/>
    <lineage>
        <taxon>Bacteria</taxon>
        <taxon>Bacillati</taxon>
        <taxon>Actinomycetota</taxon>
        <taxon>Actinomycetes</taxon>
        <taxon>Actinomycetales</taxon>
        <taxon>Actinomycetaceae</taxon>
        <taxon>Actinomyces</taxon>
    </lineage>
</organism>
<evidence type="ECO:0000256" key="3">
    <source>
        <dbReference type="ARBA" id="ARBA00008562"/>
    </source>
</evidence>
<feature type="domain" description="Fumarate reductase/succinate dehydrogenase flavoprotein-like C-terminal" evidence="15">
    <location>
        <begin position="431"/>
        <end position="509"/>
    </location>
</feature>
<comment type="cofactor">
    <cofactor evidence="1 13">
        <name>FAD</name>
        <dbReference type="ChEBI" id="CHEBI:57692"/>
    </cofactor>
</comment>
<name>A0A0X8JGQ8_ACTRD</name>
<dbReference type="InterPro" id="IPR037099">
    <property type="entry name" value="Fum_R/Succ_DH_flav-like_C_sf"/>
</dbReference>
<keyword evidence="9 13" id="KW-0560">Oxidoreductase</keyword>
<evidence type="ECO:0000256" key="2">
    <source>
        <dbReference type="ARBA" id="ARBA00004950"/>
    </source>
</evidence>
<feature type="domain" description="FAD-dependent oxidoreductase 2 FAD-binding" evidence="14">
    <location>
        <begin position="13"/>
        <end position="392"/>
    </location>
</feature>
<comment type="subcellular location">
    <subcellularLocation>
        <location evidence="13">Cytoplasm</location>
    </subcellularLocation>
</comment>
<dbReference type="Gene3D" id="3.90.700.10">
    <property type="entry name" value="Succinate dehydrogenase/fumarate reductase flavoprotein, catalytic domain"/>
    <property type="match status" value="1"/>
</dbReference>
<protein>
    <recommendedName>
        <fullName evidence="5 12">L-aspartate oxidase</fullName>
        <ecNumber evidence="4 12">1.4.3.16</ecNumber>
    </recommendedName>
</protein>
<dbReference type="STRING" id="111015.AXF14_08005"/>
<dbReference type="Gene3D" id="1.20.58.100">
    <property type="entry name" value="Fumarate reductase/succinate dehydrogenase flavoprotein-like, C-terminal domain"/>
    <property type="match status" value="1"/>
</dbReference>
<dbReference type="FunFam" id="3.90.700.10:FF:000002">
    <property type="entry name" value="L-aspartate oxidase"/>
    <property type="match status" value="1"/>
</dbReference>
<dbReference type="PRINTS" id="PR00368">
    <property type="entry name" value="FADPNR"/>
</dbReference>
<keyword evidence="7 13" id="KW-0662">Pyridine nucleotide biosynthesis</keyword>
<dbReference type="InterPro" id="IPR015939">
    <property type="entry name" value="Fum_Rdtase/Succ_DH_flav-like_C"/>
</dbReference>
<dbReference type="GO" id="GO:0034628">
    <property type="term" value="P:'de novo' NAD+ biosynthetic process from L-aspartate"/>
    <property type="evidence" value="ECO:0007669"/>
    <property type="project" value="TreeGrafter"/>
</dbReference>
<dbReference type="NCBIfam" id="TIGR00551">
    <property type="entry name" value="nadB"/>
    <property type="match status" value="1"/>
</dbReference>
<dbReference type="SUPFAM" id="SSF51905">
    <property type="entry name" value="FAD/NAD(P)-binding domain"/>
    <property type="match status" value="1"/>
</dbReference>
<evidence type="ECO:0000256" key="5">
    <source>
        <dbReference type="ARBA" id="ARBA00021901"/>
    </source>
</evidence>
<proteinExistence type="inferred from homology"/>
<reference evidence="17" key="1">
    <citation type="submission" date="2016-02" db="EMBL/GenBank/DDBJ databases">
        <authorList>
            <person name="Holder M.E."/>
            <person name="Ajami N.J."/>
            <person name="Petrosino J.F."/>
        </authorList>
    </citation>
    <scope>NUCLEOTIDE SEQUENCE [LARGE SCALE GENOMIC DNA]</scope>
    <source>
        <strain evidence="17">CCUG 36733</strain>
    </source>
</reference>
<evidence type="ECO:0000256" key="12">
    <source>
        <dbReference type="NCBIfam" id="TIGR00551"/>
    </source>
</evidence>